<reference evidence="2" key="1">
    <citation type="journal article" date="2022" name="bioRxiv">
        <title>Sequencing and chromosome-scale assembly of the giantPleurodeles waltlgenome.</title>
        <authorList>
            <person name="Brown T."/>
            <person name="Elewa A."/>
            <person name="Iarovenko S."/>
            <person name="Subramanian E."/>
            <person name="Araus A.J."/>
            <person name="Petzold A."/>
            <person name="Susuki M."/>
            <person name="Suzuki K.-i.T."/>
            <person name="Hayashi T."/>
            <person name="Toyoda A."/>
            <person name="Oliveira C."/>
            <person name="Osipova E."/>
            <person name="Leigh N.D."/>
            <person name="Simon A."/>
            <person name="Yun M.H."/>
        </authorList>
    </citation>
    <scope>NUCLEOTIDE SEQUENCE</scope>
    <source>
        <strain evidence="2">20211129_DDA</strain>
        <tissue evidence="2">Liver</tissue>
    </source>
</reference>
<evidence type="ECO:0000256" key="1">
    <source>
        <dbReference type="SAM" id="MobiDB-lite"/>
    </source>
</evidence>
<evidence type="ECO:0000313" key="3">
    <source>
        <dbReference type="Proteomes" id="UP001066276"/>
    </source>
</evidence>
<comment type="caution">
    <text evidence="2">The sequence shown here is derived from an EMBL/GenBank/DDBJ whole genome shotgun (WGS) entry which is preliminary data.</text>
</comment>
<feature type="compositionally biased region" description="Low complexity" evidence="1">
    <location>
        <begin position="46"/>
        <end position="62"/>
    </location>
</feature>
<accession>A0AAV7P4S9</accession>
<protein>
    <submittedName>
        <fullName evidence="2">Uncharacterized protein</fullName>
    </submittedName>
</protein>
<sequence>MEQLPPAVGMPGCQSHPAWVRTATLVPGLRVGRQAAGSSHLFRFQQAPSGAQGSASGSPSGQLLPNGSPSTAKGLCGRHLRLLGHTPKVIPISNANIRYALDANDLASLEIKTRFLFCHHSWL</sequence>
<proteinExistence type="predicted"/>
<gene>
    <name evidence="2" type="ORF">NDU88_001639</name>
</gene>
<feature type="region of interest" description="Disordered" evidence="1">
    <location>
        <begin position="46"/>
        <end position="72"/>
    </location>
</feature>
<name>A0AAV7P4S9_PLEWA</name>
<evidence type="ECO:0000313" key="2">
    <source>
        <dbReference type="EMBL" id="KAJ1123166.1"/>
    </source>
</evidence>
<dbReference type="Proteomes" id="UP001066276">
    <property type="component" value="Chromosome 7"/>
</dbReference>
<dbReference type="EMBL" id="JANPWB010000011">
    <property type="protein sequence ID" value="KAJ1123166.1"/>
    <property type="molecule type" value="Genomic_DNA"/>
</dbReference>
<organism evidence="2 3">
    <name type="scientific">Pleurodeles waltl</name>
    <name type="common">Iberian ribbed newt</name>
    <dbReference type="NCBI Taxonomy" id="8319"/>
    <lineage>
        <taxon>Eukaryota</taxon>
        <taxon>Metazoa</taxon>
        <taxon>Chordata</taxon>
        <taxon>Craniata</taxon>
        <taxon>Vertebrata</taxon>
        <taxon>Euteleostomi</taxon>
        <taxon>Amphibia</taxon>
        <taxon>Batrachia</taxon>
        <taxon>Caudata</taxon>
        <taxon>Salamandroidea</taxon>
        <taxon>Salamandridae</taxon>
        <taxon>Pleurodelinae</taxon>
        <taxon>Pleurodeles</taxon>
    </lineage>
</organism>
<keyword evidence="3" id="KW-1185">Reference proteome</keyword>
<dbReference type="AlphaFoldDB" id="A0AAV7P4S9"/>